<dbReference type="OrthoDB" id="188276at2759"/>
<dbReference type="Gramene" id="Manes.18G070400.1.v8.1">
    <property type="protein sequence ID" value="Manes.18G070400.1.v8.1.CDS"/>
    <property type="gene ID" value="Manes.18G070400.v8.1"/>
</dbReference>
<keyword evidence="5" id="KW-0479">Metal-binding</keyword>
<evidence type="ECO:0000256" key="3">
    <source>
        <dbReference type="ARBA" id="ARBA00022490"/>
    </source>
</evidence>
<dbReference type="InterPro" id="IPR027266">
    <property type="entry name" value="TrmE/GcvT-like"/>
</dbReference>
<dbReference type="Pfam" id="PF01926">
    <property type="entry name" value="MMR_HSR1"/>
    <property type="match status" value="1"/>
</dbReference>
<dbReference type="HAMAP" id="MF_00379">
    <property type="entry name" value="GTPase_MnmE"/>
    <property type="match status" value="1"/>
</dbReference>
<evidence type="ECO:0000256" key="2">
    <source>
        <dbReference type="ARBA" id="ARBA00011043"/>
    </source>
</evidence>
<dbReference type="SUPFAM" id="SSF52540">
    <property type="entry name" value="P-loop containing nucleoside triphosphate hydrolases"/>
    <property type="match status" value="1"/>
</dbReference>
<dbReference type="InterPro" id="IPR005225">
    <property type="entry name" value="Small_GTP-bd"/>
</dbReference>
<keyword evidence="6 11" id="KW-0547">Nucleotide-binding</keyword>
<reference evidence="14" key="1">
    <citation type="journal article" date="2016" name="Nat. Biotechnol.">
        <title>Sequencing wild and cultivated cassava and related species reveals extensive interspecific hybridization and genetic diversity.</title>
        <authorList>
            <person name="Bredeson J.V."/>
            <person name="Lyons J.B."/>
            <person name="Prochnik S.E."/>
            <person name="Wu G.A."/>
            <person name="Ha C.M."/>
            <person name="Edsinger-Gonzales E."/>
            <person name="Grimwood J."/>
            <person name="Schmutz J."/>
            <person name="Rabbi I.Y."/>
            <person name="Egesi C."/>
            <person name="Nauluvula P."/>
            <person name="Lebot V."/>
            <person name="Ndunguru J."/>
            <person name="Mkamilo G."/>
            <person name="Bart R.S."/>
            <person name="Setter T.L."/>
            <person name="Gleadow R.M."/>
            <person name="Kulakow P."/>
            <person name="Ferguson M.E."/>
            <person name="Rounsley S."/>
            <person name="Rokhsar D.S."/>
        </authorList>
    </citation>
    <scope>NUCLEOTIDE SEQUENCE [LARGE SCALE GENOMIC DNA]</scope>
    <source>
        <strain evidence="14">cv. AM560-2</strain>
    </source>
</reference>
<dbReference type="GO" id="GO:0009507">
    <property type="term" value="C:chloroplast"/>
    <property type="evidence" value="ECO:0007669"/>
    <property type="project" value="UniProtKB-SubCell"/>
</dbReference>
<comment type="similarity">
    <text evidence="2 11">Belongs to the TRAFAC class TrmE-Era-EngA-EngB-Septin-like GTPase superfamily. TrmE GTPase family.</text>
</comment>
<dbReference type="Proteomes" id="UP000091857">
    <property type="component" value="Chromosome 18"/>
</dbReference>
<keyword evidence="10 11" id="KW-0342">GTP-binding</keyword>
<evidence type="ECO:0000256" key="4">
    <source>
        <dbReference type="ARBA" id="ARBA00022694"/>
    </source>
</evidence>
<evidence type="ECO:0000313" key="13">
    <source>
        <dbReference type="EMBL" id="OAY23334.1"/>
    </source>
</evidence>
<comment type="caution">
    <text evidence="13">The sequence shown here is derived from an EMBL/GenBank/DDBJ whole genome shotgun (WGS) entry which is preliminary data.</text>
</comment>
<evidence type="ECO:0000259" key="12">
    <source>
        <dbReference type="PROSITE" id="PS51709"/>
    </source>
</evidence>
<gene>
    <name evidence="13" type="ORF">MANES_18G070400v8</name>
</gene>
<keyword evidence="8" id="KW-0460">Magnesium</keyword>
<dbReference type="InterPro" id="IPR025867">
    <property type="entry name" value="MnmE_helical"/>
</dbReference>
<dbReference type="InterPro" id="IPR031168">
    <property type="entry name" value="G_TrmE"/>
</dbReference>
<proteinExistence type="inferred from homology"/>
<dbReference type="Gene3D" id="3.30.1360.120">
    <property type="entry name" value="Probable tRNA modification gtpase trme, domain 1"/>
    <property type="match status" value="1"/>
</dbReference>
<keyword evidence="7" id="KW-0378">Hydrolase</keyword>
<evidence type="ECO:0000256" key="9">
    <source>
        <dbReference type="ARBA" id="ARBA00022958"/>
    </source>
</evidence>
<dbReference type="Pfam" id="PF10396">
    <property type="entry name" value="TrmE_N"/>
    <property type="match status" value="1"/>
</dbReference>
<dbReference type="PROSITE" id="PS51709">
    <property type="entry name" value="G_TRME"/>
    <property type="match status" value="1"/>
</dbReference>
<dbReference type="STRING" id="3983.A0A2C9U234"/>
<accession>A0A2C9U234</accession>
<dbReference type="InterPro" id="IPR027368">
    <property type="entry name" value="MnmE_dom2"/>
</dbReference>
<dbReference type="GO" id="GO:0042802">
    <property type="term" value="F:identical protein binding"/>
    <property type="evidence" value="ECO:0007669"/>
    <property type="project" value="UniProtKB-ARBA"/>
</dbReference>
<dbReference type="NCBIfam" id="TIGR00450">
    <property type="entry name" value="mnmE_trmE_thdF"/>
    <property type="match status" value="1"/>
</dbReference>
<dbReference type="FunFam" id="3.30.1360.120:FF:000003">
    <property type="entry name" value="tRNA modification GTPase MnmE"/>
    <property type="match status" value="1"/>
</dbReference>
<evidence type="ECO:0000313" key="14">
    <source>
        <dbReference type="Proteomes" id="UP000091857"/>
    </source>
</evidence>
<dbReference type="InterPro" id="IPR006073">
    <property type="entry name" value="GTP-bd"/>
</dbReference>
<dbReference type="GO" id="GO:0005829">
    <property type="term" value="C:cytosol"/>
    <property type="evidence" value="ECO:0000318"/>
    <property type="project" value="GO_Central"/>
</dbReference>
<dbReference type="InterPro" id="IPR018948">
    <property type="entry name" value="GTP-bd_TrmE_N"/>
</dbReference>
<comment type="subcellular location">
    <subcellularLocation>
        <location evidence="1">Plastid</location>
        <location evidence="1">Chloroplast</location>
    </subcellularLocation>
</comment>
<dbReference type="GO" id="GO:0030488">
    <property type="term" value="P:tRNA methylation"/>
    <property type="evidence" value="ECO:0000318"/>
    <property type="project" value="GO_Central"/>
</dbReference>
<keyword evidence="4 11" id="KW-0819">tRNA processing</keyword>
<protein>
    <recommendedName>
        <fullName evidence="12">TrmE-type G domain-containing protein</fullName>
    </recommendedName>
</protein>
<dbReference type="CDD" id="cd14858">
    <property type="entry name" value="TrmE_N"/>
    <property type="match status" value="1"/>
</dbReference>
<dbReference type="GO" id="GO:0046872">
    <property type="term" value="F:metal ion binding"/>
    <property type="evidence" value="ECO:0007669"/>
    <property type="project" value="UniProtKB-KW"/>
</dbReference>
<evidence type="ECO:0000256" key="11">
    <source>
        <dbReference type="RuleBase" id="RU003313"/>
    </source>
</evidence>
<name>A0A2C9U234_MANES</name>
<dbReference type="AlphaFoldDB" id="A0A2C9U234"/>
<dbReference type="Pfam" id="PF12631">
    <property type="entry name" value="MnmE_helical"/>
    <property type="match status" value="1"/>
</dbReference>
<evidence type="ECO:0000256" key="8">
    <source>
        <dbReference type="ARBA" id="ARBA00022842"/>
    </source>
</evidence>
<dbReference type="PANTHER" id="PTHR42714:SF2">
    <property type="entry name" value="TRNA MODIFICATION GTPASE GTPBP3, MITOCHONDRIAL"/>
    <property type="match status" value="1"/>
</dbReference>
<evidence type="ECO:0000256" key="10">
    <source>
        <dbReference type="ARBA" id="ARBA00023134"/>
    </source>
</evidence>
<dbReference type="PANTHER" id="PTHR42714">
    <property type="entry name" value="TRNA MODIFICATION GTPASE GTPBP3"/>
    <property type="match status" value="1"/>
</dbReference>
<dbReference type="CDD" id="cd04164">
    <property type="entry name" value="trmE"/>
    <property type="match status" value="1"/>
</dbReference>
<dbReference type="NCBIfam" id="TIGR00231">
    <property type="entry name" value="small_GTP"/>
    <property type="match status" value="1"/>
</dbReference>
<dbReference type="GO" id="GO:0005737">
    <property type="term" value="C:cytoplasm"/>
    <property type="evidence" value="ECO:0000318"/>
    <property type="project" value="GO_Central"/>
</dbReference>
<dbReference type="PRINTS" id="PR00449">
    <property type="entry name" value="RASTRNSFRMNG"/>
</dbReference>
<keyword evidence="3" id="KW-0963">Cytoplasm</keyword>
<evidence type="ECO:0000256" key="5">
    <source>
        <dbReference type="ARBA" id="ARBA00022723"/>
    </source>
</evidence>
<dbReference type="EMBL" id="CM004404">
    <property type="protein sequence ID" value="OAY23334.1"/>
    <property type="molecule type" value="Genomic_DNA"/>
</dbReference>
<sequence>MAQSLLLPAMRTIVAHFFPQKTLLPLLSPKLSSFTIAAKTLSSLAPLNTHKLKTPAKPHAILNQSPNSKPTLLLNNKDQRFLGPDSTVSNENSATTRSTIAAIVTSVGGPPAAVGIVRLSGPSAVDIASRVFRPKRKKKKNSKRNGGLSAWQPSSHVVDYGVVFDHEGHIIDEVLALPMLAPRSYTCEDVVELQCHGSEVCLNRVLRACLEAGARLAEPGEFTLRAFLNGRLDLSQAENVIKLVSAKSVAAADAALSGLQGGFASLVKSLRRQCIELLTDIEARLDFDDEMPPLELDLIMDSINVMSQDLENALETANYDKLLQSGLQIAIIGRPNVGKSSLLNAWSKSERAIVTEIAGTTRDIVEASVTVSGIPVTLLDTAGIRVTDDIVEKIGVERSEAVAMGADVIIMTVSACDGWTVEDTELLSRIESNKKSVESSAPMVLAINKIDTTSPLHMEWVDKYSNSFSKFVFTSAVTGQGIQDLEMAISEIVGLNRIPAGGRKWTVNQRQCEQLLRTKEALARLKLSIEDEMPLDFWTIDLRDAALALGQISGEDISEEILSNIFGKFCIGK</sequence>
<dbReference type="OMA" id="EFHCHGG"/>
<dbReference type="GO" id="GO:0005525">
    <property type="term" value="F:GTP binding"/>
    <property type="evidence" value="ECO:0007669"/>
    <property type="project" value="UniProtKB-KW"/>
</dbReference>
<feature type="domain" description="TrmE-type G" evidence="12">
    <location>
        <begin position="326"/>
        <end position="494"/>
    </location>
</feature>
<dbReference type="GO" id="GO:0003924">
    <property type="term" value="F:GTPase activity"/>
    <property type="evidence" value="ECO:0007669"/>
    <property type="project" value="InterPro"/>
</dbReference>
<dbReference type="Gene3D" id="3.40.50.300">
    <property type="entry name" value="P-loop containing nucleotide triphosphate hydrolases"/>
    <property type="match status" value="1"/>
</dbReference>
<evidence type="ECO:0000256" key="6">
    <source>
        <dbReference type="ARBA" id="ARBA00022741"/>
    </source>
</evidence>
<dbReference type="FunFam" id="3.40.50.300:FF:000494">
    <property type="entry name" value="tRNA modification GTPase MnmE"/>
    <property type="match status" value="1"/>
</dbReference>
<dbReference type="InterPro" id="IPR027417">
    <property type="entry name" value="P-loop_NTPase"/>
</dbReference>
<evidence type="ECO:0000256" key="7">
    <source>
        <dbReference type="ARBA" id="ARBA00022801"/>
    </source>
</evidence>
<dbReference type="GO" id="GO:0002098">
    <property type="term" value="P:tRNA wobble uridine modification"/>
    <property type="evidence" value="ECO:0000318"/>
    <property type="project" value="GO_Central"/>
</dbReference>
<dbReference type="Gene3D" id="1.20.120.430">
    <property type="entry name" value="tRNA modification GTPase MnmE domain 2"/>
    <property type="match status" value="1"/>
</dbReference>
<dbReference type="InterPro" id="IPR004520">
    <property type="entry name" value="GTPase_MnmE"/>
</dbReference>
<organism evidence="13 14">
    <name type="scientific">Manihot esculenta</name>
    <name type="common">Cassava</name>
    <name type="synonym">Jatropha manihot</name>
    <dbReference type="NCBI Taxonomy" id="3983"/>
    <lineage>
        <taxon>Eukaryota</taxon>
        <taxon>Viridiplantae</taxon>
        <taxon>Streptophyta</taxon>
        <taxon>Embryophyta</taxon>
        <taxon>Tracheophyta</taxon>
        <taxon>Spermatophyta</taxon>
        <taxon>Magnoliopsida</taxon>
        <taxon>eudicotyledons</taxon>
        <taxon>Gunneridae</taxon>
        <taxon>Pentapetalae</taxon>
        <taxon>rosids</taxon>
        <taxon>fabids</taxon>
        <taxon>Malpighiales</taxon>
        <taxon>Euphorbiaceae</taxon>
        <taxon>Crotonoideae</taxon>
        <taxon>Manihoteae</taxon>
        <taxon>Manihot</taxon>
    </lineage>
</organism>
<keyword evidence="14" id="KW-1185">Reference proteome</keyword>
<evidence type="ECO:0000256" key="1">
    <source>
        <dbReference type="ARBA" id="ARBA00004229"/>
    </source>
</evidence>
<keyword evidence="9" id="KW-0630">Potassium</keyword>